<dbReference type="Proteomes" id="UP000248544">
    <property type="component" value="Unassembled WGS sequence"/>
</dbReference>
<dbReference type="EMBL" id="POUA01000245">
    <property type="protein sequence ID" value="PZG37078.1"/>
    <property type="molecule type" value="Genomic_DNA"/>
</dbReference>
<keyword evidence="4" id="KW-1185">Reference proteome</keyword>
<name>A0A2W2GIV3_9ACTN</name>
<proteinExistence type="predicted"/>
<evidence type="ECO:0000313" key="3">
    <source>
        <dbReference type="EMBL" id="PZG37078.1"/>
    </source>
</evidence>
<dbReference type="GO" id="GO:0008982">
    <property type="term" value="F:protein-N(PI)-phosphohistidine-sugar phosphotransferase activity"/>
    <property type="evidence" value="ECO:0007669"/>
    <property type="project" value="InterPro"/>
</dbReference>
<dbReference type="AlphaFoldDB" id="A0A2W2GIV3"/>
<keyword evidence="1" id="KW-0808">Transferase</keyword>
<gene>
    <name evidence="3" type="ORF">C1I98_26095</name>
</gene>
<sequence length="100" mass="10716">MALDRRLDVLAVCGVGMGTSLMLKMTAEDALNSLGVDARVENTDIGSARGMSPDVVIGQGMHTSELEDLAPVVITVSDFLDKEGLVEQLRERLSEKGWLA</sequence>
<dbReference type="InterPro" id="IPR003501">
    <property type="entry name" value="PTS_EIIB_2/3"/>
</dbReference>
<accession>A0A2W2GIV3</accession>
<protein>
    <submittedName>
        <fullName evidence="3">PTS cellbiose transporter subunit IIB</fullName>
    </submittedName>
</protein>
<organism evidence="3 4">
    <name type="scientific">Spongiactinospora gelatinilytica</name>
    <dbReference type="NCBI Taxonomy" id="2666298"/>
    <lineage>
        <taxon>Bacteria</taxon>
        <taxon>Bacillati</taxon>
        <taxon>Actinomycetota</taxon>
        <taxon>Actinomycetes</taxon>
        <taxon>Streptosporangiales</taxon>
        <taxon>Streptosporangiaceae</taxon>
        <taxon>Spongiactinospora</taxon>
    </lineage>
</organism>
<evidence type="ECO:0000259" key="2">
    <source>
        <dbReference type="Pfam" id="PF02302"/>
    </source>
</evidence>
<comment type="caution">
    <text evidence="3">The sequence shown here is derived from an EMBL/GenBank/DDBJ whole genome shotgun (WGS) entry which is preliminary data.</text>
</comment>
<evidence type="ECO:0000256" key="1">
    <source>
        <dbReference type="ARBA" id="ARBA00022679"/>
    </source>
</evidence>
<feature type="domain" description="Phosphotransferase system EIIB component type 2/3" evidence="2">
    <location>
        <begin position="9"/>
        <end position="88"/>
    </location>
</feature>
<dbReference type="CDD" id="cd05563">
    <property type="entry name" value="PTS_IIB_ascorbate"/>
    <property type="match status" value="1"/>
</dbReference>
<dbReference type="Gene3D" id="3.40.50.2300">
    <property type="match status" value="1"/>
</dbReference>
<dbReference type="RefSeq" id="WP_111170077.1">
    <property type="nucleotide sequence ID" value="NZ_POUA01000245.1"/>
</dbReference>
<evidence type="ECO:0000313" key="4">
    <source>
        <dbReference type="Proteomes" id="UP000248544"/>
    </source>
</evidence>
<dbReference type="InterPro" id="IPR036095">
    <property type="entry name" value="PTS_EIIB-like_sf"/>
</dbReference>
<dbReference type="GO" id="GO:0009401">
    <property type="term" value="P:phosphoenolpyruvate-dependent sugar phosphotransferase system"/>
    <property type="evidence" value="ECO:0007669"/>
    <property type="project" value="InterPro"/>
</dbReference>
<dbReference type="Pfam" id="PF02302">
    <property type="entry name" value="PTS_IIB"/>
    <property type="match status" value="1"/>
</dbReference>
<dbReference type="SUPFAM" id="SSF52794">
    <property type="entry name" value="PTS system IIB component-like"/>
    <property type="match status" value="1"/>
</dbReference>
<reference evidence="3 4" key="1">
    <citation type="submission" date="2018-01" db="EMBL/GenBank/DDBJ databases">
        <title>Draft genome sequence of Sphaerisporangium sp. 7K107.</title>
        <authorList>
            <person name="Sahin N."/>
            <person name="Saygin H."/>
            <person name="Ay H."/>
        </authorList>
    </citation>
    <scope>NUCLEOTIDE SEQUENCE [LARGE SCALE GENOMIC DNA]</scope>
    <source>
        <strain evidence="3 4">7K107</strain>
    </source>
</reference>